<name>E9HTL9_DAPPU</name>
<dbReference type="InParanoid" id="E9HTL9"/>
<dbReference type="EMBL" id="GL732778">
    <property type="protein sequence ID" value="EFX64913.1"/>
    <property type="molecule type" value="Genomic_DNA"/>
</dbReference>
<evidence type="ECO:0000313" key="1">
    <source>
        <dbReference type="EMBL" id="EFX64913.1"/>
    </source>
</evidence>
<keyword evidence="2" id="KW-1185">Reference proteome</keyword>
<protein>
    <submittedName>
        <fullName evidence="1">Uncharacterized protein</fullName>
    </submittedName>
</protein>
<organism evidence="1 2">
    <name type="scientific">Daphnia pulex</name>
    <name type="common">Water flea</name>
    <dbReference type="NCBI Taxonomy" id="6669"/>
    <lineage>
        <taxon>Eukaryota</taxon>
        <taxon>Metazoa</taxon>
        <taxon>Ecdysozoa</taxon>
        <taxon>Arthropoda</taxon>
        <taxon>Crustacea</taxon>
        <taxon>Branchiopoda</taxon>
        <taxon>Diplostraca</taxon>
        <taxon>Cladocera</taxon>
        <taxon>Anomopoda</taxon>
        <taxon>Daphniidae</taxon>
        <taxon>Daphnia</taxon>
    </lineage>
</organism>
<proteinExistence type="predicted"/>
<dbReference type="HOGENOM" id="CLU_2707306_0_0_1"/>
<dbReference type="KEGG" id="dpx:DAPPUDRAFT_265547"/>
<evidence type="ECO:0000313" key="2">
    <source>
        <dbReference type="Proteomes" id="UP000000305"/>
    </source>
</evidence>
<reference evidence="1 2" key="1">
    <citation type="journal article" date="2011" name="Science">
        <title>The ecoresponsive genome of Daphnia pulex.</title>
        <authorList>
            <person name="Colbourne J.K."/>
            <person name="Pfrender M.E."/>
            <person name="Gilbert D."/>
            <person name="Thomas W.K."/>
            <person name="Tucker A."/>
            <person name="Oakley T.H."/>
            <person name="Tokishita S."/>
            <person name="Aerts A."/>
            <person name="Arnold G.J."/>
            <person name="Basu M.K."/>
            <person name="Bauer D.J."/>
            <person name="Caceres C.E."/>
            <person name="Carmel L."/>
            <person name="Casola C."/>
            <person name="Choi J.H."/>
            <person name="Detter J.C."/>
            <person name="Dong Q."/>
            <person name="Dusheyko S."/>
            <person name="Eads B.D."/>
            <person name="Frohlich T."/>
            <person name="Geiler-Samerotte K.A."/>
            <person name="Gerlach D."/>
            <person name="Hatcher P."/>
            <person name="Jogdeo S."/>
            <person name="Krijgsveld J."/>
            <person name="Kriventseva E.V."/>
            <person name="Kultz D."/>
            <person name="Laforsch C."/>
            <person name="Lindquist E."/>
            <person name="Lopez J."/>
            <person name="Manak J.R."/>
            <person name="Muller J."/>
            <person name="Pangilinan J."/>
            <person name="Patwardhan R.P."/>
            <person name="Pitluck S."/>
            <person name="Pritham E.J."/>
            <person name="Rechtsteiner A."/>
            <person name="Rho M."/>
            <person name="Rogozin I.B."/>
            <person name="Sakarya O."/>
            <person name="Salamov A."/>
            <person name="Schaack S."/>
            <person name="Shapiro H."/>
            <person name="Shiga Y."/>
            <person name="Skalitzky C."/>
            <person name="Smith Z."/>
            <person name="Souvorov A."/>
            <person name="Sung W."/>
            <person name="Tang Z."/>
            <person name="Tsuchiya D."/>
            <person name="Tu H."/>
            <person name="Vos H."/>
            <person name="Wang M."/>
            <person name="Wolf Y.I."/>
            <person name="Yamagata H."/>
            <person name="Yamada T."/>
            <person name="Ye Y."/>
            <person name="Shaw J.R."/>
            <person name="Andrews J."/>
            <person name="Crease T.J."/>
            <person name="Tang H."/>
            <person name="Lucas S.M."/>
            <person name="Robertson H.M."/>
            <person name="Bork P."/>
            <person name="Koonin E.V."/>
            <person name="Zdobnov E.M."/>
            <person name="Grigoriev I.V."/>
            <person name="Lynch M."/>
            <person name="Boore J.L."/>
        </authorList>
    </citation>
    <scope>NUCLEOTIDE SEQUENCE [LARGE SCALE GENOMIC DNA]</scope>
</reference>
<sequence length="73" mass="7649">MPSLLFVPSLSSLASPTSPRMVDDVEDGNMTGGVKGVATPISLSHSSLSQSTANFKDAIDNFKILNLFGPVCH</sequence>
<gene>
    <name evidence="1" type="ORF">DAPPUDRAFT_265547</name>
</gene>
<dbReference type="Proteomes" id="UP000000305">
    <property type="component" value="Unassembled WGS sequence"/>
</dbReference>
<accession>E9HTL9</accession>
<dbReference type="AlphaFoldDB" id="E9HTL9"/>